<dbReference type="OrthoDB" id="5881184at2"/>
<gene>
    <name evidence="1" type="ORF">AB986_00045</name>
</gene>
<dbReference type="SUPFAM" id="SSF53335">
    <property type="entry name" value="S-adenosyl-L-methionine-dependent methyltransferases"/>
    <property type="match status" value="1"/>
</dbReference>
<reference evidence="1" key="1">
    <citation type="submission" date="2015-06" db="EMBL/GenBank/DDBJ databases">
        <authorList>
            <person name="Liu B."/>
            <person name="Wang J."/>
            <person name="Zhu Y."/>
            <person name="Liu G."/>
            <person name="Chen Q."/>
            <person name="Zheng C."/>
            <person name="Che J."/>
            <person name="Ge C."/>
            <person name="Shi H."/>
            <person name="Pan Z."/>
            <person name="Liu X."/>
        </authorList>
    </citation>
    <scope>NUCLEOTIDE SEQUENCE [LARGE SCALE GENOMIC DNA]</scope>
    <source>
        <strain evidence="1">DSM 16346</strain>
    </source>
</reference>
<dbReference type="PANTHER" id="PTHR38451">
    <property type="entry name" value="TRNA (ADENINE(22)-N(1))-METHYLTRANSFERASE"/>
    <property type="match status" value="1"/>
</dbReference>
<comment type="caution">
    <text evidence="1">The sequence shown here is derived from an EMBL/GenBank/DDBJ whole genome shotgun (WGS) entry which is preliminary data.</text>
</comment>
<dbReference type="EMBL" id="LELK01000001">
    <property type="protein sequence ID" value="KMM37785.1"/>
    <property type="molecule type" value="Genomic_DNA"/>
</dbReference>
<sequence length="236" mass="26347">MNDKLLSERLKLVASFVPDGSRIADIGSDHAYLPCYLMNHNRISFAVAGEVNEGPYQSARNQVTRSGFADVISVRKGNGLEVISPGEVDTITIAGMGGQLIRDILLGGLEKLDGVNRLILQPNVAAHLLRERLADLNWELVHESIIEEDDKIYEILVFDAGDGKKPYEGLNGKDLQKQLLAGPILMKEKNEAFMKKWQNELMKRERILLSLKQADAISEKEAQVKNERDLIKEVLS</sequence>
<dbReference type="InterPro" id="IPR006901">
    <property type="entry name" value="TrmK"/>
</dbReference>
<dbReference type="Pfam" id="PF04816">
    <property type="entry name" value="TrmK"/>
    <property type="match status" value="1"/>
</dbReference>
<proteinExistence type="predicted"/>
<evidence type="ECO:0000313" key="1">
    <source>
        <dbReference type="EMBL" id="KMM37785.1"/>
    </source>
</evidence>
<dbReference type="PATRIC" id="fig|157733.3.peg.2214"/>
<dbReference type="InterPro" id="IPR029063">
    <property type="entry name" value="SAM-dependent_MTases_sf"/>
</dbReference>
<evidence type="ECO:0000313" key="2">
    <source>
        <dbReference type="Proteomes" id="UP000035996"/>
    </source>
</evidence>
<name>A0A0J6CX71_9BACL</name>
<dbReference type="Gene3D" id="3.40.50.150">
    <property type="entry name" value="Vaccinia Virus protein VP39"/>
    <property type="match status" value="1"/>
</dbReference>
<accession>A0A0J6CX71</accession>
<dbReference type="Proteomes" id="UP000035996">
    <property type="component" value="Unassembled WGS sequence"/>
</dbReference>
<organism evidence="1 2">
    <name type="scientific">Guptibacillus hwajinpoensis</name>
    <dbReference type="NCBI Taxonomy" id="208199"/>
    <lineage>
        <taxon>Bacteria</taxon>
        <taxon>Bacillati</taxon>
        <taxon>Bacillota</taxon>
        <taxon>Bacilli</taxon>
        <taxon>Bacillales</taxon>
        <taxon>Guptibacillaceae</taxon>
        <taxon>Guptibacillus</taxon>
    </lineage>
</organism>
<dbReference type="AlphaFoldDB" id="A0A0J6CX71"/>
<dbReference type="GO" id="GO:0032259">
    <property type="term" value="P:methylation"/>
    <property type="evidence" value="ECO:0007669"/>
    <property type="project" value="UniProtKB-KW"/>
</dbReference>
<dbReference type="GO" id="GO:0160105">
    <property type="term" value="F:tRNA (adenine(22)-N1)-methyltransferase activity"/>
    <property type="evidence" value="ECO:0007669"/>
    <property type="project" value="InterPro"/>
</dbReference>
<dbReference type="RefSeq" id="WP_048308858.1">
    <property type="nucleotide sequence ID" value="NZ_CP119526.1"/>
</dbReference>
<dbReference type="STRING" id="157733.AB986_00045"/>
<keyword evidence="1" id="KW-0808">Transferase</keyword>
<dbReference type="PANTHER" id="PTHR38451:SF1">
    <property type="entry name" value="TRNA (ADENINE(22)-N(1))-METHYLTRANSFERASE"/>
    <property type="match status" value="1"/>
</dbReference>
<protein>
    <submittedName>
        <fullName evidence="1">SAM-dependent methyltransferase</fullName>
    </submittedName>
</protein>
<keyword evidence="2" id="KW-1185">Reference proteome</keyword>
<dbReference type="Gene3D" id="1.10.287.1890">
    <property type="match status" value="1"/>
</dbReference>
<dbReference type="PIRSF" id="PIRSF018637">
    <property type="entry name" value="TrmK"/>
    <property type="match status" value="1"/>
</dbReference>
<keyword evidence="1" id="KW-0489">Methyltransferase</keyword>